<evidence type="ECO:0000313" key="2">
    <source>
        <dbReference type="EMBL" id="MBX57839.1"/>
    </source>
</evidence>
<feature type="transmembrane region" description="Helical" evidence="1">
    <location>
        <begin position="90"/>
        <end position="109"/>
    </location>
</feature>
<organism evidence="2">
    <name type="scientific">Rhizophora mucronata</name>
    <name type="common">Asiatic mangrove</name>
    <dbReference type="NCBI Taxonomy" id="61149"/>
    <lineage>
        <taxon>Eukaryota</taxon>
        <taxon>Viridiplantae</taxon>
        <taxon>Streptophyta</taxon>
        <taxon>Embryophyta</taxon>
        <taxon>Tracheophyta</taxon>
        <taxon>Spermatophyta</taxon>
        <taxon>Magnoliopsida</taxon>
        <taxon>eudicotyledons</taxon>
        <taxon>Gunneridae</taxon>
        <taxon>Pentapetalae</taxon>
        <taxon>rosids</taxon>
        <taxon>fabids</taxon>
        <taxon>Malpighiales</taxon>
        <taxon>Rhizophoraceae</taxon>
        <taxon>Rhizophora</taxon>
    </lineage>
</organism>
<reference evidence="2" key="1">
    <citation type="submission" date="2018-02" db="EMBL/GenBank/DDBJ databases">
        <title>Rhizophora mucronata_Transcriptome.</title>
        <authorList>
            <person name="Meera S.P."/>
            <person name="Sreeshan A."/>
            <person name="Augustine A."/>
        </authorList>
    </citation>
    <scope>NUCLEOTIDE SEQUENCE</scope>
    <source>
        <tissue evidence="2">Leaf</tissue>
    </source>
</reference>
<evidence type="ECO:0000256" key="1">
    <source>
        <dbReference type="SAM" id="Phobius"/>
    </source>
</evidence>
<proteinExistence type="predicted"/>
<sequence>MRKLETASGSSSSSPSTRESLAFLFILIFFSSGAWSCGSTSPELVSLLPSSSSGGSISTAFLLFFFSFFSFCFSGSAALELFFSSSSRASFFIIFLSLESDAAVLSTIIDGMITYKFDNTCLCLGVLVDPPTLLSPAGE</sequence>
<name>A0A2P2PT98_RHIMU</name>
<dbReference type="AlphaFoldDB" id="A0A2P2PT98"/>
<dbReference type="EMBL" id="GGEC01077355">
    <property type="protein sequence ID" value="MBX57839.1"/>
    <property type="molecule type" value="Transcribed_RNA"/>
</dbReference>
<keyword evidence="1" id="KW-0812">Transmembrane</keyword>
<feature type="transmembrane region" description="Helical" evidence="1">
    <location>
        <begin position="60"/>
        <end position="83"/>
    </location>
</feature>
<keyword evidence="1" id="KW-1133">Transmembrane helix</keyword>
<keyword evidence="1" id="KW-0472">Membrane</keyword>
<accession>A0A2P2PT98</accession>
<protein>
    <submittedName>
        <fullName evidence="2">Uncharacterized protein</fullName>
    </submittedName>
</protein>